<feature type="region of interest" description="Disordered" evidence="7">
    <location>
        <begin position="501"/>
        <end position="535"/>
    </location>
</feature>
<keyword evidence="10" id="KW-1185">Reference proteome</keyword>
<dbReference type="SUPFAM" id="SSF49562">
    <property type="entry name" value="C2 domain (Calcium/lipid-binding domain, CaLB)"/>
    <property type="match status" value="2"/>
</dbReference>
<dbReference type="CDD" id="cd00030">
    <property type="entry name" value="C2"/>
    <property type="match status" value="1"/>
</dbReference>
<organism evidence="9 10">
    <name type="scientific">Diacronema lutheri</name>
    <name type="common">Unicellular marine alga</name>
    <name type="synonym">Monochrysis lutheri</name>
    <dbReference type="NCBI Taxonomy" id="2081491"/>
    <lineage>
        <taxon>Eukaryota</taxon>
        <taxon>Haptista</taxon>
        <taxon>Haptophyta</taxon>
        <taxon>Pavlovophyceae</taxon>
        <taxon>Pavlovales</taxon>
        <taxon>Pavlovaceae</taxon>
        <taxon>Diacronema</taxon>
    </lineage>
</organism>
<feature type="coiled-coil region" evidence="6">
    <location>
        <begin position="27"/>
        <end position="54"/>
    </location>
</feature>
<keyword evidence="4" id="KW-0969">Cilium</keyword>
<dbReference type="PANTHER" id="PTHR14240:SF1">
    <property type="entry name" value="PROTEIN FANTOM-RELATED"/>
    <property type="match status" value="1"/>
</dbReference>
<feature type="region of interest" description="Disordered" evidence="7">
    <location>
        <begin position="118"/>
        <end position="203"/>
    </location>
</feature>
<feature type="coiled-coil region" evidence="6">
    <location>
        <begin position="79"/>
        <end position="106"/>
    </location>
</feature>
<reference evidence="9" key="1">
    <citation type="submission" date="2021-05" db="EMBL/GenBank/DDBJ databases">
        <title>The genome of the haptophyte Pavlova lutheri (Diacronema luteri, Pavlovales) - a model for lipid biosynthesis in eukaryotic algae.</title>
        <authorList>
            <person name="Hulatt C.J."/>
            <person name="Posewitz M.C."/>
        </authorList>
    </citation>
    <scope>NUCLEOTIDE SEQUENCE</scope>
    <source>
        <strain evidence="9">NIVA-4/92</strain>
    </source>
</reference>
<feature type="compositionally biased region" description="Gly residues" evidence="7">
    <location>
        <begin position="510"/>
        <end position="531"/>
    </location>
</feature>
<gene>
    <name evidence="9" type="ORF">KFE25_007200</name>
</gene>
<dbReference type="Gene3D" id="2.60.40.150">
    <property type="entry name" value="C2 domain"/>
    <property type="match status" value="5"/>
</dbReference>
<dbReference type="GO" id="GO:0005856">
    <property type="term" value="C:cytoskeleton"/>
    <property type="evidence" value="ECO:0007669"/>
    <property type="project" value="UniProtKB-ARBA"/>
</dbReference>
<comment type="caution">
    <text evidence="9">The sequence shown here is derived from an EMBL/GenBank/DDBJ whole genome shotgun (WGS) entry which is preliminary data.</text>
</comment>
<evidence type="ECO:0000256" key="2">
    <source>
        <dbReference type="ARBA" id="ARBA00006042"/>
    </source>
</evidence>
<dbReference type="OrthoDB" id="26525at2759"/>
<evidence type="ECO:0000313" key="9">
    <source>
        <dbReference type="EMBL" id="KAG8468148.1"/>
    </source>
</evidence>
<protein>
    <recommendedName>
        <fullName evidence="8">C2 domain-containing protein</fullName>
    </recommendedName>
</protein>
<evidence type="ECO:0000256" key="6">
    <source>
        <dbReference type="SAM" id="Coils"/>
    </source>
</evidence>
<evidence type="ECO:0000256" key="5">
    <source>
        <dbReference type="ARBA" id="ARBA00023273"/>
    </source>
</evidence>
<dbReference type="PROSITE" id="PS50096">
    <property type="entry name" value="IQ"/>
    <property type="match status" value="1"/>
</dbReference>
<comment type="subcellular location">
    <subcellularLocation>
        <location evidence="1">Cell projection</location>
        <location evidence="1">Cilium</location>
    </subcellularLocation>
</comment>
<keyword evidence="3 6" id="KW-0175">Coiled coil</keyword>
<dbReference type="InterPro" id="IPR041091">
    <property type="entry name" value="RPGRIP1_C"/>
</dbReference>
<evidence type="ECO:0000256" key="7">
    <source>
        <dbReference type="SAM" id="MobiDB-lite"/>
    </source>
</evidence>
<feature type="region of interest" description="Disordered" evidence="7">
    <location>
        <begin position="1"/>
        <end position="21"/>
    </location>
</feature>
<evidence type="ECO:0000256" key="1">
    <source>
        <dbReference type="ARBA" id="ARBA00004138"/>
    </source>
</evidence>
<feature type="coiled-coil region" evidence="6">
    <location>
        <begin position="316"/>
        <end position="474"/>
    </location>
</feature>
<dbReference type="Pfam" id="PF18111">
    <property type="entry name" value="RPGR1_C"/>
    <property type="match status" value="2"/>
</dbReference>
<feature type="region of interest" description="Disordered" evidence="7">
    <location>
        <begin position="1189"/>
        <end position="1208"/>
    </location>
</feature>
<dbReference type="Proteomes" id="UP000751190">
    <property type="component" value="Unassembled WGS sequence"/>
</dbReference>
<evidence type="ECO:0000259" key="8">
    <source>
        <dbReference type="PROSITE" id="PS50004"/>
    </source>
</evidence>
<proteinExistence type="inferred from homology"/>
<dbReference type="GO" id="GO:0035869">
    <property type="term" value="C:ciliary transition zone"/>
    <property type="evidence" value="ECO:0007669"/>
    <property type="project" value="TreeGrafter"/>
</dbReference>
<dbReference type="InterPro" id="IPR021656">
    <property type="entry name" value="C2-C2_1"/>
</dbReference>
<dbReference type="InterPro" id="IPR035892">
    <property type="entry name" value="C2_domain_sf"/>
</dbReference>
<evidence type="ECO:0000256" key="4">
    <source>
        <dbReference type="ARBA" id="ARBA00023069"/>
    </source>
</evidence>
<feature type="domain" description="C2" evidence="8">
    <location>
        <begin position="840"/>
        <end position="973"/>
    </location>
</feature>
<dbReference type="Pfam" id="PF11618">
    <property type="entry name" value="C2-C2_1"/>
    <property type="match status" value="1"/>
</dbReference>
<evidence type="ECO:0000313" key="10">
    <source>
        <dbReference type="Proteomes" id="UP000751190"/>
    </source>
</evidence>
<accession>A0A8J5XN33</accession>
<keyword evidence="5" id="KW-0966">Cell projection</keyword>
<dbReference type="GO" id="GO:1905515">
    <property type="term" value="P:non-motile cilium assembly"/>
    <property type="evidence" value="ECO:0007669"/>
    <property type="project" value="TreeGrafter"/>
</dbReference>
<dbReference type="EMBL" id="JAGTXO010000005">
    <property type="protein sequence ID" value="KAG8468148.1"/>
    <property type="molecule type" value="Genomic_DNA"/>
</dbReference>
<dbReference type="PROSITE" id="PS50004">
    <property type="entry name" value="C2"/>
    <property type="match status" value="1"/>
</dbReference>
<evidence type="ECO:0000256" key="3">
    <source>
        <dbReference type="ARBA" id="ARBA00023054"/>
    </source>
</evidence>
<feature type="coiled-coil region" evidence="6">
    <location>
        <begin position="570"/>
        <end position="597"/>
    </location>
</feature>
<comment type="similarity">
    <text evidence="2">Belongs to the RPGRIP1 family.</text>
</comment>
<dbReference type="InterPro" id="IPR031139">
    <property type="entry name" value="RPGRIP1_fam"/>
</dbReference>
<dbReference type="InterPro" id="IPR000008">
    <property type="entry name" value="C2_dom"/>
</dbReference>
<name>A0A8J5XN33_DIALT</name>
<feature type="compositionally biased region" description="Basic and acidic residues" evidence="7">
    <location>
        <begin position="7"/>
        <end position="21"/>
    </location>
</feature>
<dbReference type="PANTHER" id="PTHR14240">
    <property type="entry name" value="RETINITIS PIGMENTOSA GTPASE REGULATOR-INTERACTING PROTEIN"/>
    <property type="match status" value="1"/>
</dbReference>
<sequence>MATNARRPREAWPEAAGRDPRELMDEVFTLREANQQLKKRNAEQEEKTKQLATKMVRITADMKRHGPVETPADRAALRDATREQQIDELRAQLAQMEAKTEKLTNQVAYYKTISATPAARASNAGRRAQAGRKALLAVPGAQVQAPERPRTSHGGGADTPRSISADRERPEPTPRSAPHTPRSAAGTPRRRAGGGGGGAPAEDGASVARLLELLEAKERQIEVLKAGTRAALSPPRLGGAMASAAAAAAAQPGAVPAESIAAAVRAGLEEHRVEMLQAPVSANESATVVELRRLVREKGAQLAHVQHKLDALGGRFDALRDNHDKAVTQLQDLNRLLREERIKTSRLEQEAQMRHVRSDEVDELRTLLDGEREARRRLEEENRSLLAVALSDADSAELTNMRRDLADKQRVVAKLHAQLKTAEEEAADAKERARAQEHAASNVRAELAVVNRGRERLASDLESERSLAARYQEQLALYTGDAGVSPEELMRALAVVREGGGVAGAPRAPRGGGGGDGARAGGTGDGGGGGGAEREMLSTDEDALLRSLPPAQRRHVNGVLVQNSELALALNKSEQLLILAQNMNAQLREELDAAHLEHSDTMAVRARQLDGKEAEIGQLRKELLLRPGGLASIAEAERAAVDAGARAPGARARAGRLAPRAPSGAASVAPSIISEGETSELDVRDEENLFELHVLAADLARDAFPGAAPRTFVTVDFYQHESQTTAMADGHTPLYDLLAQFIVTADDLLLHYLRTHSLALELHQARGTDELLVARATVPLAALLSPAFHHTDASGIVGGGSGGRLKLAPALVSTDGLGRTIGTLRLTMRMRRPMDHVLVPFYRRFPELTTPPTAIAPRELTVRVLGCRALRPMGAGAGEAPLSPYVFYSLYEFGDYETPPGRGESPTFASSHTFVIDVRSRRLRDALRRQPLRFTVLDDDESLLARSDEPIGHADVDLTPLVEDERPLPTEWQLRDANGVLTGTLLLSITLGQVPAAALAPALYEGDAAVDNAAVRIQSAVRGRYVRRAGVGAVGARGLRVRVGLLELSAKSLADETIGSVWVEVDVLGLERGATPPLRTASLAKGDGRRQIDFALQSDLPVPAGSDAERTLREALRAPAEEDADVYFVLHAAASAGGGSRQLGSAYINLQQMLHADTEQHNRRLPLSDGAGHLTVSLVGLSVLKRAHSPTDAASASKRAERERAPSGHAISVRVTSLALEPRVHANSRIETVGVDVELLDLDEASALKTPMLPKGDGRRPLAFDFRSGVRVEPNSARERLLWDALQSADKQDSDVVFFVFGAARSGAARTQIGEAAVNLERMLEAKRDERDAKLKVVSMDGKQTIGTLTVTVVALEALSRVKALRTPPTVRGGMAVGGTISVIGKDDSIVVHVNTLQLEPKLMNDRSVENLTIEVQFLDLDEATALKTETLPKGDGKRPLLFGFRRDVRVEAGGRREQELRKALASSSAEQADVAFFVFASGRGGSGRKQIGEAAVNLQEMLRTRRDERDVSLSVLAADRKTKVGTISASVFAVATLVRVTEASR</sequence>